<dbReference type="Proteomes" id="UP001500731">
    <property type="component" value="Unassembled WGS sequence"/>
</dbReference>
<dbReference type="InterPro" id="IPR019801">
    <property type="entry name" value="Glyco_hydro_35_CS"/>
</dbReference>
<sequence>MTTFSIGETDFLRDGEPHRVLSGAIHYFRVHPDHWADRIRKARLMGLNTVETYVAWNAHEPRHGEWDTTGANDLGRFLDLIAAEGMDAIVRPGPYICAEWHNGGLPVWLTRDERIRLRSSDPAFLAEIETYLRRVSEIVVPRQIDRGGPVVLVQIENEYGAYGDDAAYLRALVRITRDSGITVPLTTVDQPQHQMLRDGSLPGLHRTGSFGSQAARRLKTLRAHQETGPLMCSEFWDGWFDWWGGVHHTTSAEDAAAELDTLLSAGASVNIYMFHGGTNFGLTNGANHKGRYLPITTSYDYDAPLDEAGDPTAKFHAFRAVIAKHAPVPAGELSAAPPRPAATASLVARGPWVVPPAAGTVHTDPPTFEALDTLAPLVCYQTTLPGTDRTVADPSRAATDATWLLAFGEVRDAALVSVDGVVVGRISRTAAQNSLRIPAGGRTLTVLVEEQGRVNYDHRLGERKGLIGAATLDGAPLQHWRAAPVDPAAALTALDAATATGQDPTGPTGPGAMAGPTGPGAVAGPGAWRAEVWLDAASDLFLDTNGWGDGFAFVNGFLLGRYRRTGPQRTLFVPAPVTRAGANIVDVLELTHLDDPTVRFVPEPLLGPLEE</sequence>
<comment type="caution">
    <text evidence="10">The sequence shown here is derived from an EMBL/GenBank/DDBJ whole genome shotgun (WGS) entry which is preliminary data.</text>
</comment>
<keyword evidence="2 4" id="KW-0378">Hydrolase</keyword>
<protein>
    <recommendedName>
        <fullName evidence="4">Beta-galactosidase</fullName>
        <ecNumber evidence="4">3.2.1.23</ecNumber>
    </recommendedName>
</protein>
<organism evidence="10 11">
    <name type="scientific">Microbacterium panaciterrae</name>
    <dbReference type="NCBI Taxonomy" id="985759"/>
    <lineage>
        <taxon>Bacteria</taxon>
        <taxon>Bacillati</taxon>
        <taxon>Actinomycetota</taxon>
        <taxon>Actinomycetes</taxon>
        <taxon>Micrococcales</taxon>
        <taxon>Microbacteriaceae</taxon>
        <taxon>Microbacterium</taxon>
    </lineage>
</organism>
<comment type="similarity">
    <text evidence="1 5">Belongs to the glycosyl hydrolase 35 family.</text>
</comment>
<evidence type="ECO:0000256" key="2">
    <source>
        <dbReference type="ARBA" id="ARBA00022801"/>
    </source>
</evidence>
<name>A0ABP8P5M4_9MICO</name>
<dbReference type="EC" id="3.2.1.23" evidence="4"/>
<evidence type="ECO:0000259" key="7">
    <source>
        <dbReference type="Pfam" id="PF01301"/>
    </source>
</evidence>
<dbReference type="PROSITE" id="PS01182">
    <property type="entry name" value="GLYCOSYL_HYDROL_F35"/>
    <property type="match status" value="1"/>
</dbReference>
<dbReference type="InterPro" id="IPR008979">
    <property type="entry name" value="Galactose-bd-like_sf"/>
</dbReference>
<feature type="domain" description="Beta-galactosidase galactose-binding" evidence="9">
    <location>
        <begin position="531"/>
        <end position="583"/>
    </location>
</feature>
<feature type="region of interest" description="Disordered" evidence="6">
    <location>
        <begin position="499"/>
        <end position="521"/>
    </location>
</feature>
<dbReference type="PIRSF" id="PIRSF006336">
    <property type="entry name" value="B-gal"/>
    <property type="match status" value="1"/>
</dbReference>
<keyword evidence="3 4" id="KW-0326">Glycosidase</keyword>
<dbReference type="PANTHER" id="PTHR23421">
    <property type="entry name" value="BETA-GALACTOSIDASE RELATED"/>
    <property type="match status" value="1"/>
</dbReference>
<dbReference type="SUPFAM" id="SSF51445">
    <property type="entry name" value="(Trans)glycosidases"/>
    <property type="match status" value="1"/>
</dbReference>
<dbReference type="EMBL" id="BAABGP010000005">
    <property type="protein sequence ID" value="GAA4480562.1"/>
    <property type="molecule type" value="Genomic_DNA"/>
</dbReference>
<dbReference type="Gene3D" id="2.60.120.260">
    <property type="entry name" value="Galactose-binding domain-like"/>
    <property type="match status" value="2"/>
</dbReference>
<dbReference type="InterPro" id="IPR048912">
    <property type="entry name" value="BetaGal1-like_ABD1"/>
</dbReference>
<dbReference type="InterPro" id="IPR031330">
    <property type="entry name" value="Gly_Hdrlase_35_cat"/>
</dbReference>
<dbReference type="Pfam" id="PF21467">
    <property type="entry name" value="BetaGal_gal-bd"/>
    <property type="match status" value="1"/>
</dbReference>
<feature type="domain" description="Glycoside hydrolase 35 catalytic" evidence="7">
    <location>
        <begin position="11"/>
        <end position="324"/>
    </location>
</feature>
<dbReference type="InterPro" id="IPR017853">
    <property type="entry name" value="GH"/>
</dbReference>
<accession>A0ABP8P5M4</accession>
<evidence type="ECO:0000256" key="5">
    <source>
        <dbReference type="RuleBase" id="RU003679"/>
    </source>
</evidence>
<comment type="catalytic activity">
    <reaction evidence="4">
        <text>Hydrolysis of terminal non-reducing beta-D-galactose residues in beta-D-galactosides.</text>
        <dbReference type="EC" id="3.2.1.23"/>
    </reaction>
</comment>
<evidence type="ECO:0000313" key="11">
    <source>
        <dbReference type="Proteomes" id="UP001500731"/>
    </source>
</evidence>
<evidence type="ECO:0000259" key="9">
    <source>
        <dbReference type="Pfam" id="PF21467"/>
    </source>
</evidence>
<dbReference type="InterPro" id="IPR048913">
    <property type="entry name" value="BetaGal_gal-bd"/>
</dbReference>
<proteinExistence type="inferred from homology"/>
<evidence type="ECO:0000256" key="6">
    <source>
        <dbReference type="SAM" id="MobiDB-lite"/>
    </source>
</evidence>
<dbReference type="SUPFAM" id="SSF49785">
    <property type="entry name" value="Galactose-binding domain-like"/>
    <property type="match status" value="1"/>
</dbReference>
<dbReference type="Pfam" id="PF21317">
    <property type="entry name" value="BetaGal_ABD_1"/>
    <property type="match status" value="1"/>
</dbReference>
<gene>
    <name evidence="10" type="ORF">GCM10023171_07550</name>
</gene>
<evidence type="ECO:0000256" key="3">
    <source>
        <dbReference type="ARBA" id="ARBA00023295"/>
    </source>
</evidence>
<evidence type="ECO:0000256" key="4">
    <source>
        <dbReference type="RuleBase" id="RU000675"/>
    </source>
</evidence>
<evidence type="ECO:0000313" key="10">
    <source>
        <dbReference type="EMBL" id="GAA4480562.1"/>
    </source>
</evidence>
<dbReference type="PRINTS" id="PR00742">
    <property type="entry name" value="GLHYDRLASE35"/>
</dbReference>
<dbReference type="InterPro" id="IPR026283">
    <property type="entry name" value="B-gal_1-like"/>
</dbReference>
<dbReference type="InterPro" id="IPR001944">
    <property type="entry name" value="Glycoside_Hdrlase_35"/>
</dbReference>
<evidence type="ECO:0000259" key="8">
    <source>
        <dbReference type="Pfam" id="PF21317"/>
    </source>
</evidence>
<reference evidence="11" key="1">
    <citation type="journal article" date="2019" name="Int. J. Syst. Evol. Microbiol.">
        <title>The Global Catalogue of Microorganisms (GCM) 10K type strain sequencing project: providing services to taxonomists for standard genome sequencing and annotation.</title>
        <authorList>
            <consortium name="The Broad Institute Genomics Platform"/>
            <consortium name="The Broad Institute Genome Sequencing Center for Infectious Disease"/>
            <person name="Wu L."/>
            <person name="Ma J."/>
        </authorList>
    </citation>
    <scope>NUCLEOTIDE SEQUENCE [LARGE SCALE GENOMIC DNA]</scope>
    <source>
        <strain evidence="11">JCM 17839</strain>
    </source>
</reference>
<keyword evidence="11" id="KW-1185">Reference proteome</keyword>
<dbReference type="Gene3D" id="3.20.20.80">
    <property type="entry name" value="Glycosidases"/>
    <property type="match status" value="1"/>
</dbReference>
<feature type="domain" description="Beta-galactosidase 1-like first all-beta" evidence="8">
    <location>
        <begin position="365"/>
        <end position="485"/>
    </location>
</feature>
<dbReference type="Pfam" id="PF01301">
    <property type="entry name" value="Glyco_hydro_35"/>
    <property type="match status" value="1"/>
</dbReference>
<dbReference type="RefSeq" id="WP_345184513.1">
    <property type="nucleotide sequence ID" value="NZ_BAABGP010000005.1"/>
</dbReference>
<evidence type="ECO:0000256" key="1">
    <source>
        <dbReference type="ARBA" id="ARBA00009809"/>
    </source>
</evidence>
<feature type="compositionally biased region" description="Low complexity" evidence="6">
    <location>
        <begin position="499"/>
        <end position="516"/>
    </location>
</feature>